<dbReference type="NCBIfam" id="TIGR02550">
    <property type="entry name" value="flagell_flgL"/>
    <property type="match status" value="1"/>
</dbReference>
<comment type="subcellular location">
    <subcellularLocation>
        <location evidence="1">Bacterial flagellum</location>
    </subcellularLocation>
    <subcellularLocation>
        <location evidence="2">Secreted</location>
    </subcellularLocation>
</comment>
<keyword evidence="9" id="KW-1185">Reference proteome</keyword>
<evidence type="ECO:0000313" key="9">
    <source>
        <dbReference type="Proteomes" id="UP000596074"/>
    </source>
</evidence>
<gene>
    <name evidence="8" type="primary">flgL</name>
    <name evidence="8" type="ORF">GJQ55_09660</name>
</gene>
<evidence type="ECO:0000256" key="4">
    <source>
        <dbReference type="ARBA" id="ARBA00022525"/>
    </source>
</evidence>
<dbReference type="SUPFAM" id="SSF64518">
    <property type="entry name" value="Phase 1 flagellin"/>
    <property type="match status" value="1"/>
</dbReference>
<feature type="domain" description="Flagellin C-terminal" evidence="7">
    <location>
        <begin position="332"/>
        <end position="406"/>
    </location>
</feature>
<dbReference type="InterPro" id="IPR013384">
    <property type="entry name" value="Flagell_FlgL"/>
</dbReference>
<keyword evidence="8" id="KW-0969">Cilium</keyword>
<evidence type="ECO:0000256" key="2">
    <source>
        <dbReference type="ARBA" id="ARBA00004613"/>
    </source>
</evidence>
<keyword evidence="5" id="KW-0975">Bacterial flagellum</keyword>
<reference evidence="8 9" key="1">
    <citation type="submission" date="2019-11" db="EMBL/GenBank/DDBJ databases">
        <title>Venatorbacter sp. nov. a predator of Campylobacter and other Gram-negative bacteria.</title>
        <authorList>
            <person name="Saeedi A."/>
            <person name="Cummings N.J."/>
            <person name="Connerton I.F."/>
            <person name="Connerton P.L."/>
        </authorList>
    </citation>
    <scope>NUCLEOTIDE SEQUENCE [LARGE SCALE GENOMIC DNA]</scope>
    <source>
        <strain evidence="8">XL5</strain>
    </source>
</reference>
<protein>
    <submittedName>
        <fullName evidence="8">Flagellar hook-associated protein 3</fullName>
    </submittedName>
</protein>
<dbReference type="Pfam" id="PF00669">
    <property type="entry name" value="Flagellin_N"/>
    <property type="match status" value="1"/>
</dbReference>
<dbReference type="InterPro" id="IPR001492">
    <property type="entry name" value="Flagellin"/>
</dbReference>
<dbReference type="InterPro" id="IPR001029">
    <property type="entry name" value="Flagellin_N"/>
</dbReference>
<dbReference type="InterPro" id="IPR046358">
    <property type="entry name" value="Flagellin_C"/>
</dbReference>
<organism evidence="8 9">
    <name type="scientific">Venatoribacter cucullus</name>
    <dbReference type="NCBI Taxonomy" id="2661630"/>
    <lineage>
        <taxon>Bacteria</taxon>
        <taxon>Pseudomonadati</taxon>
        <taxon>Pseudomonadota</taxon>
        <taxon>Gammaproteobacteria</taxon>
        <taxon>Oceanospirillales</taxon>
        <taxon>Oceanospirillaceae</taxon>
        <taxon>Venatoribacter</taxon>
    </lineage>
</organism>
<dbReference type="PANTHER" id="PTHR42792">
    <property type="entry name" value="FLAGELLIN"/>
    <property type="match status" value="1"/>
</dbReference>
<dbReference type="KEGG" id="vcw:GJQ55_09660"/>
<evidence type="ECO:0000256" key="3">
    <source>
        <dbReference type="ARBA" id="ARBA00005709"/>
    </source>
</evidence>
<dbReference type="Proteomes" id="UP000596074">
    <property type="component" value="Chromosome"/>
</dbReference>
<evidence type="ECO:0000256" key="1">
    <source>
        <dbReference type="ARBA" id="ARBA00004365"/>
    </source>
</evidence>
<dbReference type="AlphaFoldDB" id="A0A9X7V314"/>
<feature type="domain" description="Flagellin N-terminal" evidence="6">
    <location>
        <begin position="5"/>
        <end position="138"/>
    </location>
</feature>
<sequence length="412" mass="44540">MRIATLQQFNTGLNGILDNQGGVNKTQQQISTGRRVLTPADDPIAATKILQLQQELALNDQYTRNMTAADNRLKLEEATLKSVTANLERVKELTVQAGGGSLTITDRQAIAAEIFQLQEGLADLLNTKDAGGEYIFAGFKGSQMPFVKADNGRYEYQGDEGQRYLALSNSTTVATGDNGKALFVDVPAAKNTFTTQLNPLNKGTLQVNPGFVTDEEKYSEFYPDDLIITFNAESAVDPKGANFTVRRASDNRIVEGMANVAYSEGTAITAAGVMLSLNGKAEPGDQVLARSTPKQSVTDTIFRLNAGLNTLGDNPIDSETLDILIEDTLVNLTNAQASVSEIRSNLGARLNVVENTRSLAADVKVVNQEVLSKLADVDYAEAVSRLAQQTFMLEAAQQSYVKISQLSLFNQI</sequence>
<name>A0A9X7V314_9GAMM</name>
<dbReference type="PANTHER" id="PTHR42792:SF1">
    <property type="entry name" value="FLAGELLAR HOOK-ASSOCIATED PROTEIN 3"/>
    <property type="match status" value="1"/>
</dbReference>
<evidence type="ECO:0000259" key="6">
    <source>
        <dbReference type="Pfam" id="PF00669"/>
    </source>
</evidence>
<dbReference type="EMBL" id="CP046056">
    <property type="protein sequence ID" value="QQD24709.1"/>
    <property type="molecule type" value="Genomic_DNA"/>
</dbReference>
<evidence type="ECO:0000259" key="7">
    <source>
        <dbReference type="Pfam" id="PF00700"/>
    </source>
</evidence>
<dbReference type="GO" id="GO:0005576">
    <property type="term" value="C:extracellular region"/>
    <property type="evidence" value="ECO:0007669"/>
    <property type="project" value="UniProtKB-SubCell"/>
</dbReference>
<dbReference type="GO" id="GO:0009424">
    <property type="term" value="C:bacterial-type flagellum hook"/>
    <property type="evidence" value="ECO:0007669"/>
    <property type="project" value="InterPro"/>
</dbReference>
<dbReference type="GO" id="GO:0071973">
    <property type="term" value="P:bacterial-type flagellum-dependent cell motility"/>
    <property type="evidence" value="ECO:0007669"/>
    <property type="project" value="InterPro"/>
</dbReference>
<dbReference type="Pfam" id="PF00700">
    <property type="entry name" value="Flagellin_C"/>
    <property type="match status" value="1"/>
</dbReference>
<dbReference type="GO" id="GO:0005198">
    <property type="term" value="F:structural molecule activity"/>
    <property type="evidence" value="ECO:0007669"/>
    <property type="project" value="InterPro"/>
</dbReference>
<evidence type="ECO:0000313" key="8">
    <source>
        <dbReference type="EMBL" id="QQD24709.1"/>
    </source>
</evidence>
<dbReference type="Gene3D" id="1.20.1330.10">
    <property type="entry name" value="f41 fragment of flagellin, N-terminal domain"/>
    <property type="match status" value="2"/>
</dbReference>
<accession>A0A9X7V314</accession>
<evidence type="ECO:0000256" key="5">
    <source>
        <dbReference type="ARBA" id="ARBA00023143"/>
    </source>
</evidence>
<keyword evidence="8" id="KW-0282">Flagellum</keyword>
<keyword evidence="4" id="KW-0964">Secreted</keyword>
<comment type="similarity">
    <text evidence="3">Belongs to the bacterial flagellin family.</text>
</comment>
<proteinExistence type="inferred from homology"/>
<keyword evidence="8" id="KW-0966">Cell projection</keyword>
<dbReference type="RefSeq" id="WP_228344770.1">
    <property type="nucleotide sequence ID" value="NZ_CP046056.1"/>
</dbReference>